<dbReference type="Pfam" id="PF13087">
    <property type="entry name" value="AAA_12"/>
    <property type="match status" value="1"/>
</dbReference>
<evidence type="ECO:0000256" key="1">
    <source>
        <dbReference type="ARBA" id="ARBA00007913"/>
    </source>
</evidence>
<evidence type="ECO:0000256" key="4">
    <source>
        <dbReference type="ARBA" id="ARBA00022806"/>
    </source>
</evidence>
<keyword evidence="4 9" id="KW-0347">Helicase</keyword>
<evidence type="ECO:0000256" key="3">
    <source>
        <dbReference type="ARBA" id="ARBA00022801"/>
    </source>
</evidence>
<sequence>MGRAIKQSFGSLEEELNFVEQILTKEREEERKLFIEKDSESQTIKVATFVDLKFVVGNTWRAEFQVNLSNKTKLWIKPGVPVLLQNQTESIYGNIYQWNESKLIIQVRGDYEWEGEEYQIRKWFPESTYDLYNEIFKKVKEEKDTSSYKKLKWILGYSLGDKPIPPKQTKEYSPLERIFFISDYGMVFGPPGTGKTTLLMQAVLEIKNRKQSILTLCPTNFACDYIVELANQNGIRVVRLGNSTKIKENVLPYHIDHLIETHPDQKQIQNWTTELKVIQKKINSWKRKFGKEEREERNQLRKEAKFLLKTIRDAETNIRTRLLDASELIVSTFAGFGSEFKKGREFDFVFVDEATQGVDPGCYMALFSGKKTFFFGDPKQLGVNYSLPEHESFDSFLEKAIEHDSGERTIFLEKQFRMKPEILGFPNQSYYGNQVFTHPDLQFQNIEVMKEIFGSDSAILWIDTAGSDTIEETEGEELSFINETEITLIETLMEKGLPNESTIIISPYRGQVERLIQRANGRWYTQTIDSFQGRESEIVILSLVRSNPDGEIGFLMNPKRLNVALTRAKFHLILIGDSATLCGHKEFQELYNYIESNGEIRSIYEFME</sequence>
<dbReference type="GO" id="GO:0016787">
    <property type="term" value="F:hydrolase activity"/>
    <property type="evidence" value="ECO:0007669"/>
    <property type="project" value="UniProtKB-KW"/>
</dbReference>
<dbReference type="PANTHER" id="PTHR43788">
    <property type="entry name" value="DNA2/NAM7 HELICASE FAMILY MEMBER"/>
    <property type="match status" value="1"/>
</dbReference>
<comment type="similarity">
    <text evidence="1">Belongs to the DNA2/NAM7 helicase family.</text>
</comment>
<keyword evidence="6" id="KW-0175">Coiled coil</keyword>
<dbReference type="EMBL" id="BFAZ01000002">
    <property type="protein sequence ID" value="GBF41028.1"/>
    <property type="molecule type" value="Genomic_DNA"/>
</dbReference>
<evidence type="ECO:0000259" key="8">
    <source>
        <dbReference type="Pfam" id="PF13087"/>
    </source>
</evidence>
<dbReference type="RefSeq" id="WP_108958266.1">
    <property type="nucleotide sequence ID" value="NZ_BFAZ01000002.1"/>
</dbReference>
<dbReference type="AlphaFoldDB" id="A0A2P2D8T8"/>
<dbReference type="Gene3D" id="3.40.50.300">
    <property type="entry name" value="P-loop containing nucleotide triphosphate hydrolases"/>
    <property type="match status" value="2"/>
</dbReference>
<protein>
    <submittedName>
        <fullName evidence="9">DNA and RNA helicase subunit</fullName>
    </submittedName>
</protein>
<name>A0A2P2D8T8_9LEPT</name>
<gene>
    <name evidence="9" type="ORF">LPTSP2_02960</name>
</gene>
<dbReference type="SUPFAM" id="SSF52540">
    <property type="entry name" value="P-loop containing nucleoside triphosphate hydrolases"/>
    <property type="match status" value="1"/>
</dbReference>
<feature type="coiled-coil region" evidence="6">
    <location>
        <begin position="268"/>
        <end position="317"/>
    </location>
</feature>
<evidence type="ECO:0000313" key="9">
    <source>
        <dbReference type="EMBL" id="GBF41028.1"/>
    </source>
</evidence>
<keyword evidence="3" id="KW-0378">Hydrolase</keyword>
<keyword evidence="5" id="KW-0067">ATP-binding</keyword>
<proteinExistence type="inferred from homology"/>
<comment type="caution">
    <text evidence="9">The sequence shown here is derived from an EMBL/GenBank/DDBJ whole genome shotgun (WGS) entry which is preliminary data.</text>
</comment>
<dbReference type="InterPro" id="IPR047187">
    <property type="entry name" value="SF1_C_Upf1"/>
</dbReference>
<dbReference type="GO" id="GO:0043139">
    <property type="term" value="F:5'-3' DNA helicase activity"/>
    <property type="evidence" value="ECO:0007669"/>
    <property type="project" value="TreeGrafter"/>
</dbReference>
<dbReference type="InterPro" id="IPR050534">
    <property type="entry name" value="Coronavir_polyprotein_1ab"/>
</dbReference>
<feature type="domain" description="DNA2/NAM7 helicase-like C-terminal" evidence="8">
    <location>
        <begin position="395"/>
        <end position="578"/>
    </location>
</feature>
<keyword evidence="10" id="KW-1185">Reference proteome</keyword>
<evidence type="ECO:0000259" key="7">
    <source>
        <dbReference type="Pfam" id="PF13086"/>
    </source>
</evidence>
<organism evidence="9 10">
    <name type="scientific">Leptospira ellinghausenii</name>
    <dbReference type="NCBI Taxonomy" id="1917822"/>
    <lineage>
        <taxon>Bacteria</taxon>
        <taxon>Pseudomonadati</taxon>
        <taxon>Spirochaetota</taxon>
        <taxon>Spirochaetia</taxon>
        <taxon>Leptospirales</taxon>
        <taxon>Leptospiraceae</taxon>
        <taxon>Leptospira</taxon>
    </lineage>
</organism>
<accession>A0A2P2D8T8</accession>
<dbReference type="Proteomes" id="UP000245206">
    <property type="component" value="Unassembled WGS sequence"/>
</dbReference>
<feature type="domain" description="DNA2/NAM7 helicase helicase" evidence="7">
    <location>
        <begin position="184"/>
        <end position="381"/>
    </location>
</feature>
<evidence type="ECO:0000313" key="10">
    <source>
        <dbReference type="Proteomes" id="UP000245206"/>
    </source>
</evidence>
<evidence type="ECO:0000256" key="6">
    <source>
        <dbReference type="SAM" id="Coils"/>
    </source>
</evidence>
<dbReference type="CDD" id="cd18808">
    <property type="entry name" value="SF1_C_Upf1"/>
    <property type="match status" value="1"/>
</dbReference>
<dbReference type="GO" id="GO:0005524">
    <property type="term" value="F:ATP binding"/>
    <property type="evidence" value="ECO:0007669"/>
    <property type="project" value="UniProtKB-KW"/>
</dbReference>
<dbReference type="InterPro" id="IPR041679">
    <property type="entry name" value="DNA2/NAM7-like_C"/>
</dbReference>
<evidence type="ECO:0000256" key="5">
    <source>
        <dbReference type="ARBA" id="ARBA00022840"/>
    </source>
</evidence>
<keyword evidence="2" id="KW-0547">Nucleotide-binding</keyword>
<dbReference type="InterPro" id="IPR041677">
    <property type="entry name" value="DNA2/NAM7_AAA_11"/>
</dbReference>
<evidence type="ECO:0000256" key="2">
    <source>
        <dbReference type="ARBA" id="ARBA00022741"/>
    </source>
</evidence>
<dbReference type="InterPro" id="IPR027417">
    <property type="entry name" value="P-loop_NTPase"/>
</dbReference>
<dbReference type="OrthoDB" id="9757917at2"/>
<dbReference type="PANTHER" id="PTHR43788:SF8">
    <property type="entry name" value="DNA-BINDING PROTEIN SMUBP-2"/>
    <property type="match status" value="1"/>
</dbReference>
<reference evidence="10" key="1">
    <citation type="journal article" date="2019" name="Microbiol. Immunol.">
        <title>Molecular and phenotypic characterization of Leptospira johnsonii sp. nov., Leptospira ellinghausenii sp. nov. and Leptospira ryugenii sp. nov. isolated from soil and water in Japan.</title>
        <authorList>
            <person name="Masuzawa T."/>
            <person name="Saito M."/>
            <person name="Nakao R."/>
            <person name="Nikaido Y."/>
            <person name="Matsumoto M."/>
            <person name="Ogawa M."/>
            <person name="Yokoyama M."/>
            <person name="Hidaka Y."/>
            <person name="Tomita J."/>
            <person name="Sakakibara K."/>
            <person name="Suzuki K."/>
            <person name="Yasuda S."/>
            <person name="Sato H."/>
            <person name="Yamaguchi M."/>
            <person name="Yoshida S.I."/>
            <person name="Koizumi N."/>
            <person name="Kawamura Y."/>
        </authorList>
    </citation>
    <scope>NUCLEOTIDE SEQUENCE [LARGE SCALE GENOMIC DNA]</scope>
    <source>
        <strain evidence="10">E18</strain>
    </source>
</reference>
<dbReference type="Pfam" id="PF13086">
    <property type="entry name" value="AAA_11"/>
    <property type="match status" value="1"/>
</dbReference>
<dbReference type="Gene3D" id="2.40.30.270">
    <property type="match status" value="1"/>
</dbReference>